<evidence type="ECO:0000313" key="1">
    <source>
        <dbReference type="EMBL" id="EKO13486.1"/>
    </source>
</evidence>
<dbReference type="GeneID" id="34316373"/>
<organism evidence="1 2">
    <name type="scientific">Leptospira kirschneri str. H1</name>
    <dbReference type="NCBI Taxonomy" id="1049966"/>
    <lineage>
        <taxon>Bacteria</taxon>
        <taxon>Pseudomonadati</taxon>
        <taxon>Spirochaetota</taxon>
        <taxon>Spirochaetia</taxon>
        <taxon>Leptospirales</taxon>
        <taxon>Leptospiraceae</taxon>
        <taxon>Leptospira</taxon>
    </lineage>
</organism>
<dbReference type="EMBL" id="AHMY02000069">
    <property type="protein sequence ID" value="EKO13486.1"/>
    <property type="molecule type" value="Genomic_DNA"/>
</dbReference>
<gene>
    <name evidence="1" type="ORF">LEP1GSC081_0212</name>
</gene>
<comment type="caution">
    <text evidence="1">The sequence shown here is derived from an EMBL/GenBank/DDBJ whole genome shotgun (WGS) entry which is preliminary data.</text>
</comment>
<sequence length="175" mass="20224">MEFDKLYRQYDYLKKLKSVLYYQGAVTHEILGNLTEILKDRITNQKGKNKILNVFIEMVQNVSHYSLEKEGDYGVGLILVKEKNHILKLSTANLLSEETASTLEKKLDHFLSLSEAEVKELYLQKIKGERPKSSKGAGLGFLEILRKSDFPFRSSFEKTPSGNFFFTLTVFFRLE</sequence>
<dbReference type="RefSeq" id="WP_004754631.1">
    <property type="nucleotide sequence ID" value="NZ_AHMY02000069.1"/>
</dbReference>
<proteinExistence type="predicted"/>
<protein>
    <recommendedName>
        <fullName evidence="3">GHKL domain protein</fullName>
    </recommendedName>
</protein>
<dbReference type="Pfam" id="PF19788">
    <property type="entry name" value="DUF6272"/>
    <property type="match status" value="1"/>
</dbReference>
<dbReference type="NCBIfam" id="NF038262">
    <property type="entry name" value="SiaB_fam_kinase"/>
    <property type="match status" value="1"/>
</dbReference>
<evidence type="ECO:0008006" key="3">
    <source>
        <dbReference type="Google" id="ProtNLM"/>
    </source>
</evidence>
<accession>A0A0E2AX62</accession>
<name>A0A0E2AX62_9LEPT</name>
<reference evidence="1 2" key="1">
    <citation type="submission" date="2012-10" db="EMBL/GenBank/DDBJ databases">
        <authorList>
            <person name="Harkins D.M."/>
            <person name="Durkin A.S."/>
            <person name="Brinkac L.M."/>
            <person name="Selengut J.D."/>
            <person name="Sanka R."/>
            <person name="DePew J."/>
            <person name="Purushe J."/>
            <person name="Peacock S.J."/>
            <person name="Thaipadungpanit J."/>
            <person name="Wuthiekanun V.W."/>
            <person name="Day N.P."/>
            <person name="Vinetz J.M."/>
            <person name="Sutton G.G."/>
            <person name="Nelson W.C."/>
            <person name="Fouts D.E."/>
        </authorList>
    </citation>
    <scope>NUCLEOTIDE SEQUENCE [LARGE SCALE GENOMIC DNA]</scope>
    <source>
        <strain evidence="1 2">H1</strain>
    </source>
</reference>
<dbReference type="AlphaFoldDB" id="A0A0E2AX62"/>
<dbReference type="Proteomes" id="UP000006253">
    <property type="component" value="Unassembled WGS sequence"/>
</dbReference>
<dbReference type="InterPro" id="IPR046239">
    <property type="entry name" value="DUF6272"/>
</dbReference>
<evidence type="ECO:0000313" key="2">
    <source>
        <dbReference type="Proteomes" id="UP000006253"/>
    </source>
</evidence>